<reference evidence="2" key="2">
    <citation type="submission" date="2022-01" db="EMBL/GenBank/DDBJ databases">
        <authorList>
            <person name="Hirooka S."/>
            <person name="Miyagishima S.Y."/>
        </authorList>
    </citation>
    <scope>NUCLEOTIDE SEQUENCE</scope>
    <source>
        <strain evidence="2">NBRC 102759</strain>
    </source>
</reference>
<accession>A0A9C7UMF9</accession>
<gene>
    <name evidence="2" type="ORF">GpartN1_g348.t1</name>
</gene>
<keyword evidence="1" id="KW-0812">Transmembrane</keyword>
<evidence type="ECO:0000256" key="1">
    <source>
        <dbReference type="SAM" id="Phobius"/>
    </source>
</evidence>
<protein>
    <submittedName>
        <fullName evidence="2">Uncharacterized protein</fullName>
    </submittedName>
</protein>
<proteinExistence type="predicted"/>
<keyword evidence="1" id="KW-1133">Transmembrane helix</keyword>
<evidence type="ECO:0000313" key="2">
    <source>
        <dbReference type="EMBL" id="GJQ08557.1"/>
    </source>
</evidence>
<keyword evidence="1" id="KW-0472">Membrane</keyword>
<feature type="transmembrane region" description="Helical" evidence="1">
    <location>
        <begin position="45"/>
        <end position="64"/>
    </location>
</feature>
<feature type="transmembrane region" description="Helical" evidence="1">
    <location>
        <begin position="16"/>
        <end position="33"/>
    </location>
</feature>
<organism evidence="2 3">
    <name type="scientific">Galdieria partita</name>
    <dbReference type="NCBI Taxonomy" id="83374"/>
    <lineage>
        <taxon>Eukaryota</taxon>
        <taxon>Rhodophyta</taxon>
        <taxon>Bangiophyceae</taxon>
        <taxon>Galdieriales</taxon>
        <taxon>Galdieriaceae</taxon>
        <taxon>Galdieria</taxon>
    </lineage>
</organism>
<reference evidence="2" key="1">
    <citation type="journal article" date="2022" name="Proc. Natl. Acad. Sci. U.S.A.">
        <title>Life cycle and functional genomics of the unicellular red alga Galdieria for elucidating algal and plant evolution and industrial use.</title>
        <authorList>
            <person name="Hirooka S."/>
            <person name="Itabashi T."/>
            <person name="Ichinose T.M."/>
            <person name="Onuma R."/>
            <person name="Fujiwara T."/>
            <person name="Yamashita S."/>
            <person name="Jong L.W."/>
            <person name="Tomita R."/>
            <person name="Iwane A.H."/>
            <person name="Miyagishima S.Y."/>
        </authorList>
    </citation>
    <scope>NUCLEOTIDE SEQUENCE</scope>
    <source>
        <strain evidence="2">NBRC 102759</strain>
    </source>
</reference>
<dbReference type="OrthoDB" id="10358713at2759"/>
<keyword evidence="3" id="KW-1185">Reference proteome</keyword>
<comment type="caution">
    <text evidence="2">The sequence shown here is derived from an EMBL/GenBank/DDBJ whole genome shotgun (WGS) entry which is preliminary data.</text>
</comment>
<feature type="transmembrane region" description="Helical" evidence="1">
    <location>
        <begin position="76"/>
        <end position="101"/>
    </location>
</feature>
<dbReference type="Proteomes" id="UP001061958">
    <property type="component" value="Unassembled WGS sequence"/>
</dbReference>
<sequence>MVRSGTENYAKKCFKTIALVILYTCLTRLEYLANRKLAAKYDFRSAELLLTFQSGVAILVSYLVCKWRQQRLPHLSLVHITTLFPFAVLFFISAKCGILVFKSRGILETSPFKLYLFPFSLEMEKVLFRNRVFRITRLTSFGALLLSFLCYVREDEVTYGWLQCVVSRATCAVFINGLKKILIEGEYRPLHLLYGIYLLLFFISVVMGLVSFSFFDGLKGPPWMQVEFVYALLLSILFGIGYIMTQVYLTRFTSPTCVLILTYAAQGSWNLERKVIYPISCRTLVFFVICASLVSFLFNLIHENWTGIEKLELPSLS</sequence>
<feature type="transmembrane region" description="Helical" evidence="1">
    <location>
        <begin position="227"/>
        <end position="245"/>
    </location>
</feature>
<evidence type="ECO:0000313" key="3">
    <source>
        <dbReference type="Proteomes" id="UP001061958"/>
    </source>
</evidence>
<feature type="transmembrane region" description="Helical" evidence="1">
    <location>
        <begin position="275"/>
        <end position="301"/>
    </location>
</feature>
<dbReference type="AlphaFoldDB" id="A0A9C7UMF9"/>
<feature type="transmembrane region" description="Helical" evidence="1">
    <location>
        <begin position="158"/>
        <end position="178"/>
    </location>
</feature>
<dbReference type="EMBL" id="BQMJ01000003">
    <property type="protein sequence ID" value="GJQ08557.1"/>
    <property type="molecule type" value="Genomic_DNA"/>
</dbReference>
<name>A0A9C7UMF9_9RHOD</name>
<feature type="transmembrane region" description="Helical" evidence="1">
    <location>
        <begin position="190"/>
        <end position="215"/>
    </location>
</feature>
<feature type="transmembrane region" description="Helical" evidence="1">
    <location>
        <begin position="132"/>
        <end position="152"/>
    </location>
</feature>